<feature type="non-terminal residue" evidence="1">
    <location>
        <position position="1"/>
    </location>
</feature>
<sequence>PLVDMFRTFYFDEIIDSEDKLEIIKSNFVFT</sequence>
<dbReference type="EMBL" id="BARV01005292">
    <property type="protein sequence ID" value="GAI13463.1"/>
    <property type="molecule type" value="Genomic_DNA"/>
</dbReference>
<comment type="caution">
    <text evidence="1">The sequence shown here is derived from an EMBL/GenBank/DDBJ whole genome shotgun (WGS) entry which is preliminary data.</text>
</comment>
<protein>
    <submittedName>
        <fullName evidence="1">Uncharacterized protein</fullName>
    </submittedName>
</protein>
<organism evidence="1">
    <name type="scientific">marine sediment metagenome</name>
    <dbReference type="NCBI Taxonomy" id="412755"/>
    <lineage>
        <taxon>unclassified sequences</taxon>
        <taxon>metagenomes</taxon>
        <taxon>ecological metagenomes</taxon>
    </lineage>
</organism>
<name>X1L3E5_9ZZZZ</name>
<gene>
    <name evidence="1" type="ORF">S06H3_11096</name>
</gene>
<proteinExistence type="predicted"/>
<reference evidence="1" key="1">
    <citation type="journal article" date="2014" name="Front. Microbiol.">
        <title>High frequency of phylogenetically diverse reductive dehalogenase-homologous genes in deep subseafloor sedimentary metagenomes.</title>
        <authorList>
            <person name="Kawai M."/>
            <person name="Futagami T."/>
            <person name="Toyoda A."/>
            <person name="Takaki Y."/>
            <person name="Nishi S."/>
            <person name="Hori S."/>
            <person name="Arai W."/>
            <person name="Tsubouchi T."/>
            <person name="Morono Y."/>
            <person name="Uchiyama I."/>
            <person name="Ito T."/>
            <person name="Fujiyama A."/>
            <person name="Inagaki F."/>
            <person name="Takami H."/>
        </authorList>
    </citation>
    <scope>NUCLEOTIDE SEQUENCE</scope>
    <source>
        <strain evidence="1">Expedition CK06-06</strain>
    </source>
</reference>
<dbReference type="AlphaFoldDB" id="X1L3E5"/>
<accession>X1L3E5</accession>
<evidence type="ECO:0000313" key="1">
    <source>
        <dbReference type="EMBL" id="GAI13463.1"/>
    </source>
</evidence>